<protein>
    <submittedName>
        <fullName evidence="2">Uncharacterized protein</fullName>
    </submittedName>
</protein>
<feature type="region of interest" description="Disordered" evidence="1">
    <location>
        <begin position="18"/>
        <end position="60"/>
    </location>
</feature>
<keyword evidence="3" id="KW-1185">Reference proteome</keyword>
<sequence>MMVATTEPSPMKIPSLKTMVQSRQSVPREARERQSKCRTGRCRGRGHTSTAQASSLLRRESRLPIKRKILQVKH</sequence>
<dbReference type="EMBL" id="OZ034827">
    <property type="protein sequence ID" value="CAL1682641.1"/>
    <property type="molecule type" value="Genomic_DNA"/>
</dbReference>
<gene>
    <name evidence="2" type="ORF">LPLAT_LOCUS8534</name>
</gene>
<evidence type="ECO:0000313" key="3">
    <source>
        <dbReference type="Proteomes" id="UP001497644"/>
    </source>
</evidence>
<evidence type="ECO:0000256" key="1">
    <source>
        <dbReference type="SAM" id="MobiDB-lite"/>
    </source>
</evidence>
<dbReference type="Proteomes" id="UP001497644">
    <property type="component" value="Chromosome 4"/>
</dbReference>
<name>A0AAV2NQG1_9HYME</name>
<reference evidence="2" key="1">
    <citation type="submission" date="2024-04" db="EMBL/GenBank/DDBJ databases">
        <authorList>
            <consortium name="Molecular Ecology Group"/>
        </authorList>
    </citation>
    <scope>NUCLEOTIDE SEQUENCE</scope>
</reference>
<feature type="compositionally biased region" description="Basic residues" evidence="1">
    <location>
        <begin position="36"/>
        <end position="46"/>
    </location>
</feature>
<evidence type="ECO:0000313" key="2">
    <source>
        <dbReference type="EMBL" id="CAL1682641.1"/>
    </source>
</evidence>
<proteinExistence type="predicted"/>
<feature type="compositionally biased region" description="Basic and acidic residues" evidence="1">
    <location>
        <begin position="26"/>
        <end position="35"/>
    </location>
</feature>
<accession>A0AAV2NQG1</accession>
<organism evidence="2 3">
    <name type="scientific">Lasius platythorax</name>
    <dbReference type="NCBI Taxonomy" id="488582"/>
    <lineage>
        <taxon>Eukaryota</taxon>
        <taxon>Metazoa</taxon>
        <taxon>Ecdysozoa</taxon>
        <taxon>Arthropoda</taxon>
        <taxon>Hexapoda</taxon>
        <taxon>Insecta</taxon>
        <taxon>Pterygota</taxon>
        <taxon>Neoptera</taxon>
        <taxon>Endopterygota</taxon>
        <taxon>Hymenoptera</taxon>
        <taxon>Apocrita</taxon>
        <taxon>Aculeata</taxon>
        <taxon>Formicoidea</taxon>
        <taxon>Formicidae</taxon>
        <taxon>Formicinae</taxon>
        <taxon>Lasius</taxon>
        <taxon>Lasius</taxon>
    </lineage>
</organism>
<dbReference type="AlphaFoldDB" id="A0AAV2NQG1"/>